<dbReference type="EMBL" id="ML979002">
    <property type="protein sequence ID" value="KAF1923719.1"/>
    <property type="molecule type" value="Genomic_DNA"/>
</dbReference>
<gene>
    <name evidence="2" type="ORF">M421DRAFT_308351</name>
    <name evidence="1" type="ORF">M421DRAFT_328730</name>
</gene>
<sequence length="95" mass="10632">MLYCSGIIAQLICRPSHGTICNRVQVHDSAWPATETIALIQGAERIKDKYWEKEDNRCTKATECLCCNCRPKKMKCCGASRSDRPRSSPLLTTLG</sequence>
<evidence type="ECO:0000313" key="3">
    <source>
        <dbReference type="Proteomes" id="UP000800082"/>
    </source>
</evidence>
<dbReference type="Proteomes" id="UP000800082">
    <property type="component" value="Unassembled WGS sequence"/>
</dbReference>
<evidence type="ECO:0000313" key="1">
    <source>
        <dbReference type="EMBL" id="KAF1923184.1"/>
    </source>
</evidence>
<accession>A0A6A5R883</accession>
<evidence type="ECO:0000313" key="2">
    <source>
        <dbReference type="EMBL" id="KAF1923719.1"/>
    </source>
</evidence>
<reference evidence="1" key="1">
    <citation type="journal article" date="2020" name="Stud. Mycol.">
        <title>101 Dothideomycetes genomes: a test case for predicting lifestyles and emergence of pathogens.</title>
        <authorList>
            <person name="Haridas S."/>
            <person name="Albert R."/>
            <person name="Binder M."/>
            <person name="Bloem J."/>
            <person name="Labutti K."/>
            <person name="Salamov A."/>
            <person name="Andreopoulos B."/>
            <person name="Baker S."/>
            <person name="Barry K."/>
            <person name="Bills G."/>
            <person name="Bluhm B."/>
            <person name="Cannon C."/>
            <person name="Castanera R."/>
            <person name="Culley D."/>
            <person name="Daum C."/>
            <person name="Ezra D."/>
            <person name="Gonzalez J."/>
            <person name="Henrissat B."/>
            <person name="Kuo A."/>
            <person name="Liang C."/>
            <person name="Lipzen A."/>
            <person name="Lutzoni F."/>
            <person name="Magnuson J."/>
            <person name="Mondo S."/>
            <person name="Nolan M."/>
            <person name="Ohm R."/>
            <person name="Pangilinan J."/>
            <person name="Park H.-J."/>
            <person name="Ramirez L."/>
            <person name="Alfaro M."/>
            <person name="Sun H."/>
            <person name="Tritt A."/>
            <person name="Yoshinaga Y."/>
            <person name="Zwiers L.-H."/>
            <person name="Turgeon B."/>
            <person name="Goodwin S."/>
            <person name="Spatafora J."/>
            <person name="Crous P."/>
            <person name="Grigoriev I."/>
        </authorList>
    </citation>
    <scope>NUCLEOTIDE SEQUENCE</scope>
    <source>
        <strain evidence="1">CBS 183.55</strain>
    </source>
</reference>
<dbReference type="AlphaFoldDB" id="A0A6A5R883"/>
<organism evidence="1 3">
    <name type="scientific">Didymella exigua CBS 183.55</name>
    <dbReference type="NCBI Taxonomy" id="1150837"/>
    <lineage>
        <taxon>Eukaryota</taxon>
        <taxon>Fungi</taxon>
        <taxon>Dikarya</taxon>
        <taxon>Ascomycota</taxon>
        <taxon>Pezizomycotina</taxon>
        <taxon>Dothideomycetes</taxon>
        <taxon>Pleosporomycetidae</taxon>
        <taxon>Pleosporales</taxon>
        <taxon>Pleosporineae</taxon>
        <taxon>Didymellaceae</taxon>
        <taxon>Didymella</taxon>
    </lineage>
</organism>
<proteinExistence type="predicted"/>
<dbReference type="GeneID" id="54346828"/>
<name>A0A6A5R883_9PLEO</name>
<dbReference type="RefSeq" id="XP_033443972.1">
    <property type="nucleotide sequence ID" value="XM_033589181.1"/>
</dbReference>
<keyword evidence="3" id="KW-1185">Reference proteome</keyword>
<dbReference type="EMBL" id="ML979008">
    <property type="protein sequence ID" value="KAF1923184.1"/>
    <property type="molecule type" value="Genomic_DNA"/>
</dbReference>
<protein>
    <submittedName>
        <fullName evidence="1">Uncharacterized protein</fullName>
    </submittedName>
</protein>